<organism evidence="14 15">
    <name type="scientific">Moraxella nonliquefaciens</name>
    <dbReference type="NCBI Taxonomy" id="478"/>
    <lineage>
        <taxon>Bacteria</taxon>
        <taxon>Pseudomonadati</taxon>
        <taxon>Pseudomonadota</taxon>
        <taxon>Gammaproteobacteria</taxon>
        <taxon>Moraxellales</taxon>
        <taxon>Moraxellaceae</taxon>
        <taxon>Moraxella</taxon>
    </lineage>
</organism>
<evidence type="ECO:0000259" key="13">
    <source>
        <dbReference type="PROSITE" id="PS50972"/>
    </source>
</evidence>
<evidence type="ECO:0000256" key="4">
    <source>
        <dbReference type="ARBA" id="ARBA00009503"/>
    </source>
</evidence>
<dbReference type="Proteomes" id="UP000092671">
    <property type="component" value="Unassembled WGS sequence"/>
</dbReference>
<evidence type="ECO:0000256" key="12">
    <source>
        <dbReference type="RuleBase" id="RU361205"/>
    </source>
</evidence>
<dbReference type="GO" id="GO:0046654">
    <property type="term" value="P:tetrahydrofolate biosynthetic process"/>
    <property type="evidence" value="ECO:0007669"/>
    <property type="project" value="UniProtKB-UniPathway"/>
</dbReference>
<comment type="similarity">
    <text evidence="4 12">Belongs to the DHPS family.</text>
</comment>
<dbReference type="PROSITE" id="PS00792">
    <property type="entry name" value="DHPS_1"/>
    <property type="match status" value="1"/>
</dbReference>
<dbReference type="FunFam" id="3.20.20.20:FF:000006">
    <property type="entry name" value="Dihydropteroate synthase"/>
    <property type="match status" value="1"/>
</dbReference>
<keyword evidence="10 12" id="KW-0289">Folate biosynthesis</keyword>
<evidence type="ECO:0000256" key="5">
    <source>
        <dbReference type="ARBA" id="ARBA00012458"/>
    </source>
</evidence>
<dbReference type="GO" id="GO:0046872">
    <property type="term" value="F:metal ion binding"/>
    <property type="evidence" value="ECO:0007669"/>
    <property type="project" value="UniProtKB-KW"/>
</dbReference>
<proteinExistence type="inferred from homology"/>
<evidence type="ECO:0000256" key="6">
    <source>
        <dbReference type="ARBA" id="ARBA00016919"/>
    </source>
</evidence>
<dbReference type="InterPro" id="IPR006390">
    <property type="entry name" value="DHP_synth_dom"/>
</dbReference>
<dbReference type="PANTHER" id="PTHR20941:SF1">
    <property type="entry name" value="FOLIC ACID SYNTHESIS PROTEIN FOL1"/>
    <property type="match status" value="1"/>
</dbReference>
<dbReference type="InterPro" id="IPR000489">
    <property type="entry name" value="Pterin-binding_dom"/>
</dbReference>
<dbReference type="EMBL" id="LZDN01000001">
    <property type="protein sequence ID" value="OBX52204.1"/>
    <property type="molecule type" value="Genomic_DNA"/>
</dbReference>
<dbReference type="UniPathway" id="UPA00077">
    <property type="reaction ID" value="UER00156"/>
</dbReference>
<dbReference type="PANTHER" id="PTHR20941">
    <property type="entry name" value="FOLATE SYNTHESIS PROTEINS"/>
    <property type="match status" value="1"/>
</dbReference>
<name>A0A1B8PLX0_MORNO</name>
<dbReference type="Pfam" id="PF00809">
    <property type="entry name" value="Pterin_bind"/>
    <property type="match status" value="1"/>
</dbReference>
<keyword evidence="8 12" id="KW-0479">Metal-binding</keyword>
<comment type="function">
    <text evidence="12">Catalyzes the condensation of para-aminobenzoate (pABA) with 6-hydroxymethyl-7,8-dihydropterin diphosphate (DHPt-PP) to form 7,8-dihydropteroate (H2Pte), the immediate precursor of folate derivatives.</text>
</comment>
<evidence type="ECO:0000256" key="9">
    <source>
        <dbReference type="ARBA" id="ARBA00022842"/>
    </source>
</evidence>
<dbReference type="NCBIfam" id="TIGR01496">
    <property type="entry name" value="DHPS"/>
    <property type="match status" value="1"/>
</dbReference>
<comment type="cofactor">
    <cofactor evidence="2 12">
        <name>Mg(2+)</name>
        <dbReference type="ChEBI" id="CHEBI:18420"/>
    </cofactor>
</comment>
<keyword evidence="7 12" id="KW-0808">Transferase</keyword>
<evidence type="ECO:0000256" key="2">
    <source>
        <dbReference type="ARBA" id="ARBA00001946"/>
    </source>
</evidence>
<dbReference type="AlphaFoldDB" id="A0A1B8PLX0"/>
<dbReference type="EC" id="2.5.1.15" evidence="5 12"/>
<evidence type="ECO:0000256" key="10">
    <source>
        <dbReference type="ARBA" id="ARBA00022909"/>
    </source>
</evidence>
<dbReference type="SUPFAM" id="SSF51717">
    <property type="entry name" value="Dihydropteroate synthetase-like"/>
    <property type="match status" value="1"/>
</dbReference>
<dbReference type="CDD" id="cd00739">
    <property type="entry name" value="DHPS"/>
    <property type="match status" value="1"/>
</dbReference>
<evidence type="ECO:0000313" key="15">
    <source>
        <dbReference type="Proteomes" id="UP000092671"/>
    </source>
</evidence>
<dbReference type="OrthoDB" id="9811744at2"/>
<evidence type="ECO:0000256" key="8">
    <source>
        <dbReference type="ARBA" id="ARBA00022723"/>
    </source>
</evidence>
<reference evidence="14 15" key="1">
    <citation type="submission" date="2016-06" db="EMBL/GenBank/DDBJ databases">
        <title>Draft genome of Moraxella nonliquefaciens CCUG 60284.</title>
        <authorList>
            <person name="Salva-Serra F."/>
            <person name="Engstrom-Jakobsson H."/>
            <person name="Thorell K."/>
            <person name="Gonzales-Siles L."/>
            <person name="Karlsson R."/>
            <person name="Boulund F."/>
            <person name="Engstrand L."/>
            <person name="Kristiansson E."/>
            <person name="Moore E."/>
        </authorList>
    </citation>
    <scope>NUCLEOTIDE SEQUENCE [LARGE SCALE GENOMIC DNA]</scope>
    <source>
        <strain evidence="14 15">CCUG 60284</strain>
    </source>
</reference>
<dbReference type="PROSITE" id="PS50972">
    <property type="entry name" value="PTERIN_BINDING"/>
    <property type="match status" value="1"/>
</dbReference>
<comment type="catalytic activity">
    <reaction evidence="1">
        <text>(7,8-dihydropterin-6-yl)methyl diphosphate + 4-aminobenzoate = 7,8-dihydropteroate + diphosphate</text>
        <dbReference type="Rhea" id="RHEA:19949"/>
        <dbReference type="ChEBI" id="CHEBI:17836"/>
        <dbReference type="ChEBI" id="CHEBI:17839"/>
        <dbReference type="ChEBI" id="CHEBI:33019"/>
        <dbReference type="ChEBI" id="CHEBI:72950"/>
        <dbReference type="EC" id="2.5.1.15"/>
    </reaction>
</comment>
<evidence type="ECO:0000313" key="14">
    <source>
        <dbReference type="EMBL" id="OBX52204.1"/>
    </source>
</evidence>
<comment type="pathway">
    <text evidence="3 12">Cofactor biosynthesis; tetrahydrofolate biosynthesis; 7,8-dihydrofolate from 2-amino-4-hydroxy-6-hydroxymethyl-7,8-dihydropteridine diphosphate and 4-aminobenzoate: step 1/2.</text>
</comment>
<dbReference type="RefSeq" id="WP_066890648.1">
    <property type="nucleotide sequence ID" value="NZ_LZDN01000001.1"/>
</dbReference>
<dbReference type="InterPro" id="IPR011005">
    <property type="entry name" value="Dihydropteroate_synth-like_sf"/>
</dbReference>
<dbReference type="GO" id="GO:0046656">
    <property type="term" value="P:folic acid biosynthetic process"/>
    <property type="evidence" value="ECO:0007669"/>
    <property type="project" value="UniProtKB-KW"/>
</dbReference>
<gene>
    <name evidence="14" type="ORF">A9Z60_00510</name>
</gene>
<accession>A0A1B8PLX0</accession>
<feature type="domain" description="Pterin-binding" evidence="13">
    <location>
        <begin position="20"/>
        <end position="282"/>
    </location>
</feature>
<dbReference type="Gene3D" id="3.20.20.20">
    <property type="entry name" value="Dihydropteroate synthase-like"/>
    <property type="match status" value="1"/>
</dbReference>
<evidence type="ECO:0000256" key="7">
    <source>
        <dbReference type="ARBA" id="ARBA00022679"/>
    </source>
</evidence>
<evidence type="ECO:0000256" key="11">
    <source>
        <dbReference type="ARBA" id="ARBA00030193"/>
    </source>
</evidence>
<dbReference type="InterPro" id="IPR045031">
    <property type="entry name" value="DHP_synth-like"/>
</dbReference>
<protein>
    <recommendedName>
        <fullName evidence="6 12">Dihydropteroate synthase</fullName>
        <shortName evidence="12">DHPS</shortName>
        <ecNumber evidence="5 12">2.5.1.15</ecNumber>
    </recommendedName>
    <alternativeName>
        <fullName evidence="11 12">Dihydropteroate pyrophosphorylase</fullName>
    </alternativeName>
</protein>
<sequence>MPHLKKCLKYHNKALDLSAPKIMGVLNVTPDSFSDGGRFNTPDNALRHADEMMRWGVDIIDIGGESTRPNAPSVATETELDRVIPVVQTLRAEFGDDVWLSLDTSNPAVMEQGIRAGADMVNDVRGLRQDGACDVVACLDCPVVIMHSRGEPDTMNDLAVYDDVVSDVISELHTTVHNALNAGVRRENIVIDVGIGFAKNHAHHVALMQSLDSIITHFDLPMLFGVSRKRFLGEILDAFTLTQNHSPSDRDIIGTVAHLLAIQKGVSIVRVHDVAYMAQAIKMWQTVK</sequence>
<keyword evidence="9 12" id="KW-0460">Magnesium</keyword>
<evidence type="ECO:0000256" key="1">
    <source>
        <dbReference type="ARBA" id="ARBA00000012"/>
    </source>
</evidence>
<evidence type="ECO:0000256" key="3">
    <source>
        <dbReference type="ARBA" id="ARBA00004763"/>
    </source>
</evidence>
<dbReference type="GO" id="GO:0005829">
    <property type="term" value="C:cytosol"/>
    <property type="evidence" value="ECO:0007669"/>
    <property type="project" value="TreeGrafter"/>
</dbReference>
<dbReference type="GO" id="GO:0004156">
    <property type="term" value="F:dihydropteroate synthase activity"/>
    <property type="evidence" value="ECO:0007669"/>
    <property type="project" value="UniProtKB-EC"/>
</dbReference>
<dbReference type="PROSITE" id="PS00793">
    <property type="entry name" value="DHPS_2"/>
    <property type="match status" value="1"/>
</dbReference>
<comment type="caution">
    <text evidence="14">The sequence shown here is derived from an EMBL/GenBank/DDBJ whole genome shotgun (WGS) entry which is preliminary data.</text>
</comment>